<evidence type="ECO:0000256" key="8">
    <source>
        <dbReference type="ARBA" id="ARBA00023015"/>
    </source>
</evidence>
<dbReference type="FunFam" id="2.10.109.10:FF:000001">
    <property type="entry name" value="LexA repressor"/>
    <property type="match status" value="1"/>
</dbReference>
<evidence type="ECO:0000256" key="13">
    <source>
        <dbReference type="HAMAP-Rule" id="MF_00015"/>
    </source>
</evidence>
<dbReference type="GO" id="GO:0006508">
    <property type="term" value="P:proteolysis"/>
    <property type="evidence" value="ECO:0007669"/>
    <property type="project" value="InterPro"/>
</dbReference>
<feature type="active site" description="For autocatalytic cleavage activity" evidence="13">
    <location>
        <position position="209"/>
    </location>
</feature>
<dbReference type="Gene3D" id="2.10.109.10">
    <property type="entry name" value="Umud Fragment, subunit A"/>
    <property type="match status" value="1"/>
</dbReference>
<evidence type="ECO:0000256" key="5">
    <source>
        <dbReference type="ARBA" id="ARBA00022763"/>
    </source>
</evidence>
<feature type="domain" description="Peptidase S24/S26A/S26B/S26C" evidence="15">
    <location>
        <begin position="130"/>
        <end position="243"/>
    </location>
</feature>
<keyword evidence="18" id="KW-1185">Reference proteome</keyword>
<dbReference type="SUPFAM" id="SSF51306">
    <property type="entry name" value="LexA/Signal peptidase"/>
    <property type="match status" value="1"/>
</dbReference>
<dbReference type="InterPro" id="IPR036388">
    <property type="entry name" value="WH-like_DNA-bd_sf"/>
</dbReference>
<dbReference type="CDD" id="cd06529">
    <property type="entry name" value="S24_LexA-like"/>
    <property type="match status" value="1"/>
</dbReference>
<comment type="subunit">
    <text evidence="2 13">Homodimer.</text>
</comment>
<dbReference type="InterPro" id="IPR006197">
    <property type="entry name" value="Peptidase_S24_LexA"/>
</dbReference>
<dbReference type="AlphaFoldDB" id="A0A239A0B9"/>
<keyword evidence="4 13" id="KW-0235">DNA replication</keyword>
<feature type="site" description="Cleavage; by autolysis" evidence="13">
    <location>
        <begin position="137"/>
        <end position="138"/>
    </location>
</feature>
<proteinExistence type="inferred from homology"/>
<evidence type="ECO:0000256" key="10">
    <source>
        <dbReference type="ARBA" id="ARBA00023163"/>
    </source>
</evidence>
<evidence type="ECO:0000256" key="3">
    <source>
        <dbReference type="ARBA" id="ARBA00022491"/>
    </source>
</evidence>
<keyword evidence="3 13" id="KW-0678">Repressor</keyword>
<dbReference type="FunFam" id="1.10.10.10:FF:000009">
    <property type="entry name" value="LexA repressor"/>
    <property type="match status" value="1"/>
</dbReference>
<evidence type="ECO:0000313" key="18">
    <source>
        <dbReference type="Proteomes" id="UP000242915"/>
    </source>
</evidence>
<comment type="catalytic activity">
    <reaction evidence="13">
        <text>Hydrolysis of Ala-|-Gly bond in repressor LexA.</text>
        <dbReference type="EC" id="3.4.21.88"/>
    </reaction>
</comment>
<dbReference type="GO" id="GO:0003677">
    <property type="term" value="F:DNA binding"/>
    <property type="evidence" value="ECO:0007669"/>
    <property type="project" value="UniProtKB-UniRule"/>
</dbReference>
<evidence type="ECO:0000256" key="11">
    <source>
        <dbReference type="ARBA" id="ARBA00023204"/>
    </source>
</evidence>
<evidence type="ECO:0000256" key="6">
    <source>
        <dbReference type="ARBA" id="ARBA00022801"/>
    </source>
</evidence>
<keyword evidence="11 13" id="KW-0234">DNA repair</keyword>
<evidence type="ECO:0000256" key="2">
    <source>
        <dbReference type="ARBA" id="ARBA00011738"/>
    </source>
</evidence>
<dbReference type="EMBL" id="FZOG01000001">
    <property type="protein sequence ID" value="SNR89000.1"/>
    <property type="molecule type" value="Genomic_DNA"/>
</dbReference>
<comment type="function">
    <text evidence="13">Represses a number of genes involved in the response to DNA damage (SOS response), including recA and lexA. In the presence of single-stranded DNA, RecA interacts with LexA causing an autocatalytic cleavage which disrupts the DNA-binding part of LexA, leading to derepression of the SOS regulon and eventually DNA repair.</text>
</comment>
<feature type="active site" description="For autocatalytic cleavage activity" evidence="13">
    <location>
        <position position="172"/>
    </location>
</feature>
<dbReference type="PANTHER" id="PTHR33516:SF2">
    <property type="entry name" value="LEXA REPRESSOR-RELATED"/>
    <property type="match status" value="1"/>
</dbReference>
<accession>A0A239A0B9</accession>
<dbReference type="Pfam" id="PF00717">
    <property type="entry name" value="Peptidase_S24"/>
    <property type="match status" value="1"/>
</dbReference>
<gene>
    <name evidence="13" type="primary">lexA</name>
    <name evidence="17" type="ORF">SAMN05216255_0821</name>
</gene>
<dbReference type="InterPro" id="IPR050077">
    <property type="entry name" value="LexA_repressor"/>
</dbReference>
<keyword evidence="10 13" id="KW-0804">Transcription</keyword>
<sequence>MQDVQQSHQVTGPHRENSTIKLTNCKSMIAKPLSLYIIPVTVYKNRANPMIKLTPRQAEILAFIKQCLEDNGFPPTRAEIAQKLGFKSPNAAEEHLKALARKGAIEMTPGASRGIRIPGFEPNAEEDGLPVIGRVAAGEPILAQQHIEDSCRINPEFFHPKADYLLRVRGMSMKDIGIFDGDLLAVHTTREARNGQVVVARIDDEVTVKRFKREGSKVWLIAENPEFAPIEVNLEEQELVIEGLSVGVIRR</sequence>
<feature type="DNA-binding region" description="H-T-H motif" evidence="13">
    <location>
        <begin position="77"/>
        <end position="97"/>
    </location>
</feature>
<dbReference type="GO" id="GO:0045892">
    <property type="term" value="P:negative regulation of DNA-templated transcription"/>
    <property type="evidence" value="ECO:0007669"/>
    <property type="project" value="UniProtKB-UniRule"/>
</dbReference>
<feature type="domain" description="LexA repressor DNA-binding" evidence="16">
    <location>
        <begin position="50"/>
        <end position="114"/>
    </location>
</feature>
<evidence type="ECO:0000256" key="14">
    <source>
        <dbReference type="RuleBase" id="RU003991"/>
    </source>
</evidence>
<dbReference type="Pfam" id="PF01726">
    <property type="entry name" value="LexA_DNA_bind"/>
    <property type="match status" value="1"/>
</dbReference>
<dbReference type="InterPro" id="IPR015927">
    <property type="entry name" value="Peptidase_S24_S26A/B/C"/>
</dbReference>
<keyword evidence="6 13" id="KW-0378">Hydrolase</keyword>
<dbReference type="InterPro" id="IPR036286">
    <property type="entry name" value="LexA/Signal_pep-like_sf"/>
</dbReference>
<dbReference type="SUPFAM" id="SSF46785">
    <property type="entry name" value="Winged helix' DNA-binding domain"/>
    <property type="match status" value="1"/>
</dbReference>
<dbReference type="Gene3D" id="1.10.10.10">
    <property type="entry name" value="Winged helix-like DNA-binding domain superfamily/Winged helix DNA-binding domain"/>
    <property type="match status" value="1"/>
</dbReference>
<reference evidence="18" key="1">
    <citation type="submission" date="2017-06" db="EMBL/GenBank/DDBJ databases">
        <authorList>
            <person name="Varghese N."/>
            <person name="Submissions S."/>
        </authorList>
    </citation>
    <scope>NUCLEOTIDE SEQUENCE [LARGE SCALE GENOMIC DNA]</scope>
    <source>
        <strain evidence="18">CIP 108523</strain>
    </source>
</reference>
<dbReference type="InterPro" id="IPR006200">
    <property type="entry name" value="LexA"/>
</dbReference>
<evidence type="ECO:0000259" key="16">
    <source>
        <dbReference type="Pfam" id="PF01726"/>
    </source>
</evidence>
<keyword evidence="12 13" id="KW-0742">SOS response</keyword>
<dbReference type="EC" id="3.4.21.88" evidence="13"/>
<dbReference type="GO" id="GO:0009432">
    <property type="term" value="P:SOS response"/>
    <property type="evidence" value="ECO:0007669"/>
    <property type="project" value="UniProtKB-UniRule"/>
</dbReference>
<keyword evidence="7 13" id="KW-0068">Autocatalytic cleavage</keyword>
<dbReference type="PRINTS" id="PR00726">
    <property type="entry name" value="LEXASERPTASE"/>
</dbReference>
<dbReference type="PANTHER" id="PTHR33516">
    <property type="entry name" value="LEXA REPRESSOR"/>
    <property type="match status" value="1"/>
</dbReference>
<evidence type="ECO:0000256" key="12">
    <source>
        <dbReference type="ARBA" id="ARBA00023236"/>
    </source>
</evidence>
<organism evidence="17 18">
    <name type="scientific">Pseudomonas segetis</name>
    <dbReference type="NCBI Taxonomy" id="298908"/>
    <lineage>
        <taxon>Bacteria</taxon>
        <taxon>Pseudomonadati</taxon>
        <taxon>Pseudomonadota</taxon>
        <taxon>Gammaproteobacteria</taxon>
        <taxon>Pseudomonadales</taxon>
        <taxon>Pseudomonadaceae</taxon>
        <taxon>Pseudomonas</taxon>
    </lineage>
</organism>
<keyword evidence="8 13" id="KW-0805">Transcription regulation</keyword>
<evidence type="ECO:0000256" key="4">
    <source>
        <dbReference type="ARBA" id="ARBA00022705"/>
    </source>
</evidence>
<dbReference type="NCBIfam" id="TIGR00498">
    <property type="entry name" value="lexA"/>
    <property type="match status" value="1"/>
</dbReference>
<dbReference type="GO" id="GO:0006260">
    <property type="term" value="P:DNA replication"/>
    <property type="evidence" value="ECO:0007669"/>
    <property type="project" value="UniProtKB-UniRule"/>
</dbReference>
<dbReference type="InterPro" id="IPR039418">
    <property type="entry name" value="LexA-like"/>
</dbReference>
<evidence type="ECO:0000313" key="17">
    <source>
        <dbReference type="EMBL" id="SNR89000.1"/>
    </source>
</evidence>
<dbReference type="InterPro" id="IPR036390">
    <property type="entry name" value="WH_DNA-bd_sf"/>
</dbReference>
<evidence type="ECO:0000256" key="7">
    <source>
        <dbReference type="ARBA" id="ARBA00022813"/>
    </source>
</evidence>
<keyword evidence="9 13" id="KW-0238">DNA-binding</keyword>
<dbReference type="InterPro" id="IPR006199">
    <property type="entry name" value="LexA_DNA-bd_dom"/>
</dbReference>
<evidence type="ECO:0000256" key="9">
    <source>
        <dbReference type="ARBA" id="ARBA00023125"/>
    </source>
</evidence>
<dbReference type="GO" id="GO:0006281">
    <property type="term" value="P:DNA repair"/>
    <property type="evidence" value="ECO:0007669"/>
    <property type="project" value="UniProtKB-UniRule"/>
</dbReference>
<dbReference type="HAMAP" id="MF_00015">
    <property type="entry name" value="LexA"/>
    <property type="match status" value="1"/>
</dbReference>
<name>A0A239A0B9_9PSED</name>
<evidence type="ECO:0000259" key="15">
    <source>
        <dbReference type="Pfam" id="PF00717"/>
    </source>
</evidence>
<comment type="similarity">
    <text evidence="1 13 14">Belongs to the peptidase S24 family.</text>
</comment>
<keyword evidence="5 13" id="KW-0227">DNA damage</keyword>
<dbReference type="Proteomes" id="UP000242915">
    <property type="component" value="Unassembled WGS sequence"/>
</dbReference>
<dbReference type="GO" id="GO:0004252">
    <property type="term" value="F:serine-type endopeptidase activity"/>
    <property type="evidence" value="ECO:0007669"/>
    <property type="project" value="UniProtKB-UniRule"/>
</dbReference>
<evidence type="ECO:0000256" key="1">
    <source>
        <dbReference type="ARBA" id="ARBA00007484"/>
    </source>
</evidence>
<protein>
    <recommendedName>
        <fullName evidence="13">LexA repressor</fullName>
        <ecNumber evidence="13">3.4.21.88</ecNumber>
    </recommendedName>
</protein>